<protein>
    <submittedName>
        <fullName evidence="2">Uncharacterized protein</fullName>
    </submittedName>
</protein>
<dbReference type="SUPFAM" id="SSF48208">
    <property type="entry name" value="Six-hairpin glycosidases"/>
    <property type="match status" value="1"/>
</dbReference>
<proteinExistence type="predicted"/>
<dbReference type="Proteomes" id="UP001157186">
    <property type="component" value="Unassembled WGS sequence"/>
</dbReference>
<keyword evidence="1" id="KW-0732">Signal</keyword>
<feature type="signal peptide" evidence="1">
    <location>
        <begin position="1"/>
        <end position="26"/>
    </location>
</feature>
<comment type="caution">
    <text evidence="2">The sequence shown here is derived from an EMBL/GenBank/DDBJ whole genome shotgun (WGS) entry which is preliminary data.</text>
</comment>
<evidence type="ECO:0000313" key="3">
    <source>
        <dbReference type="Proteomes" id="UP001157186"/>
    </source>
</evidence>
<feature type="chain" id="PRO_5045323504" evidence="1">
    <location>
        <begin position="27"/>
        <end position="509"/>
    </location>
</feature>
<reference evidence="2 3" key="1">
    <citation type="submission" date="2023-03" db="EMBL/GenBank/DDBJ databases">
        <title>Draft genome sequence of Thalassotalea insulae KCTC 62186T.</title>
        <authorList>
            <person name="Sawabe T."/>
        </authorList>
    </citation>
    <scope>NUCLEOTIDE SEQUENCE [LARGE SCALE GENOMIC DNA]</scope>
    <source>
        <strain evidence="2 3">KCTC 62186</strain>
    </source>
</reference>
<dbReference type="EMBL" id="BSST01000001">
    <property type="protein sequence ID" value="GLX78191.1"/>
    <property type="molecule type" value="Genomic_DNA"/>
</dbReference>
<evidence type="ECO:0000313" key="2">
    <source>
        <dbReference type="EMBL" id="GLX78191.1"/>
    </source>
</evidence>
<keyword evidence="3" id="KW-1185">Reference proteome</keyword>
<organism evidence="2 3">
    <name type="scientific">Thalassotalea insulae</name>
    <dbReference type="NCBI Taxonomy" id="2056778"/>
    <lineage>
        <taxon>Bacteria</taxon>
        <taxon>Pseudomonadati</taxon>
        <taxon>Pseudomonadota</taxon>
        <taxon>Gammaproteobacteria</taxon>
        <taxon>Alteromonadales</taxon>
        <taxon>Colwelliaceae</taxon>
        <taxon>Thalassotalea</taxon>
    </lineage>
</organism>
<name>A0ABQ6GQM3_9GAMM</name>
<sequence>MVALMAFMRVMFLCAFFLVAVTSASAQEQGSIALTVPQLDGSFSLLVPQNTVTISSNINIYDNNIRIPAEVSYTLLWPNSANQKYQYVRILNIKLLTKPSTKLLTLRWQTGTKLLSETSKSEKLNSRIIYPNSSWLRKALLLTDDLNVDDTWYRSIQSLTATYLADEEALTKNNYPRNKASQWLYDRPQAFYQLYLATNNHQWKRYADRFVTFYKSQIDDEGFFKLAKPEDVKYLMGRSLVYHHLLNYSESSLDVLGRLYNASLSWDAGYSTGRGFWTERHHAAALNVAISYWELTNKQSAKDRIEELINTLLAMTFTPENQWPVSNCPQHTFNAHEGWGDESPTCSPWMMALLADNLWRYYWLTNSDKSRQLLVAFADFIAEKGIFIAPKGKIKGQIIPKYLVSLQNSKQEELDAWSDRQHTCDVASMMGKGLYVEKIEGGRLKTNTLSVFKKISNLCQAQHVAINEKYKYVKLERLTSKPPRKFNWQYSTTDDLPWLMSVLNQIEQD</sequence>
<evidence type="ECO:0000256" key="1">
    <source>
        <dbReference type="SAM" id="SignalP"/>
    </source>
</evidence>
<gene>
    <name evidence="2" type="ORF">tinsulaeT_15310</name>
</gene>
<dbReference type="InterPro" id="IPR008928">
    <property type="entry name" value="6-hairpin_glycosidase_sf"/>
</dbReference>
<accession>A0ABQ6GQM3</accession>